<dbReference type="RefSeq" id="WP_089419186.1">
    <property type="nucleotide sequence ID" value="NZ_CP022415.1"/>
</dbReference>
<feature type="transmembrane region" description="Helical" evidence="1">
    <location>
        <begin position="116"/>
        <end position="134"/>
    </location>
</feature>
<dbReference type="EMBL" id="CP022415">
    <property type="protein sequence ID" value="ASM71081.1"/>
    <property type="molecule type" value="Genomic_DNA"/>
</dbReference>
<organism evidence="2 3">
    <name type="scientific">Pseudosulfitobacter pseudonitzschiae</name>
    <dbReference type="NCBI Taxonomy" id="1402135"/>
    <lineage>
        <taxon>Bacteria</taxon>
        <taxon>Pseudomonadati</taxon>
        <taxon>Pseudomonadota</taxon>
        <taxon>Alphaproteobacteria</taxon>
        <taxon>Rhodobacterales</taxon>
        <taxon>Roseobacteraceae</taxon>
        <taxon>Pseudosulfitobacter</taxon>
    </lineage>
</organism>
<evidence type="ECO:0000256" key="1">
    <source>
        <dbReference type="SAM" id="Phobius"/>
    </source>
</evidence>
<keyword evidence="1" id="KW-1133">Transmembrane helix</keyword>
<accession>A0A221JWG9</accession>
<proteinExistence type="predicted"/>
<name>A0A221JWG9_9RHOB</name>
<feature type="transmembrane region" description="Helical" evidence="1">
    <location>
        <begin position="170"/>
        <end position="192"/>
    </location>
</feature>
<evidence type="ECO:0000313" key="3">
    <source>
        <dbReference type="Proteomes" id="UP000199754"/>
    </source>
</evidence>
<evidence type="ECO:0008006" key="4">
    <source>
        <dbReference type="Google" id="ProtNLM"/>
    </source>
</evidence>
<dbReference type="KEGG" id="spse:SULPSESMR1_00245"/>
<dbReference type="AlphaFoldDB" id="A0A221JWG9"/>
<keyword evidence="1" id="KW-0472">Membrane</keyword>
<feature type="transmembrane region" description="Helical" evidence="1">
    <location>
        <begin position="61"/>
        <end position="78"/>
    </location>
</feature>
<feature type="transmembrane region" description="Helical" evidence="1">
    <location>
        <begin position="85"/>
        <end position="104"/>
    </location>
</feature>
<keyword evidence="1" id="KW-0812">Transmembrane</keyword>
<feature type="transmembrane region" description="Helical" evidence="1">
    <location>
        <begin position="24"/>
        <end position="41"/>
    </location>
</feature>
<dbReference type="STRING" id="1402135.SAMN05444149_102254"/>
<feature type="transmembrane region" description="Helical" evidence="1">
    <location>
        <begin position="146"/>
        <end position="164"/>
    </location>
</feature>
<keyword evidence="3" id="KW-1185">Reference proteome</keyword>
<sequence>MTDEATSQPVITLRQRMGRILDYLPNRVIPMLMALIVWLVASSTNLQVVALFTDATGPLALYGPVMLLAVAAICLFAIRSGTDSFAGLVADVVVFSLPLVFMALRPPWSDAVAPVWGLTVIWGLQLFAMFLLLPRRAWDNEMAMQQLFGMTIGLFVVMYFLVSWDAVGFARFMGALSLFAVFLGMVMVALSILRRWRRAAWLVGAAVLAGFVFFEFQHEAVYRDRQPVNAENVGSADPFALWLFDRADAGYYRRNRLPYPVILAASEGGGGYAMAHSYAFLSKMAKRCPNFAQHLFAMVGVSGGQVGNTLFQANTDAVNSSEVSQCGSDATSSNLGYLTVDHLSPLLAHLLFVEIPRKLLFLGSADKGRTRVLLESLNSVPEGYVPVPDVAYSDHFWTYGAENGPFPYRLSGKPALVSVTANVQTGNRFVFSPFEFNTRAENSWTFFSGSGDMQSGTHTLVEPDLGSVTLASASFPWVTPSLRFALRRGFNPYIDAPHEMPADRSTLTGPEVTQAVNLVDGGYFENSGAETLSEILASINHGYATFLQKDVINQGTGKHWYGVNDDYRHRSFADVDGCDALEARAVPFMTGPVDWAPCEVPFFTIAVLIRNTPQHPASGAPQSFLKDPVTTLLQARTARGELAIAILEERRCGFGESCGLELATQTSHSPDPQIYAGLFQSLIDSSAQELPLGWNMPRPKIAALERWVVPSQEVCAQFETFPDETDFEVPHAQTSLHPKELDLLVKRNCTQTRQLMMFFDAPKLLQALEWRN</sequence>
<reference evidence="2 3" key="1">
    <citation type="submission" date="2017-07" db="EMBL/GenBank/DDBJ databases">
        <title>Genome Sequence of Sulfitobacter pseudonitzschiae Strain SMR1 Isolated from a culture of the Diatom Skeletonema marinoi.</title>
        <authorList>
            <person name="Topel M."/>
            <person name="Pinder M.I.M."/>
            <person name="Johansson O.N."/>
            <person name="Kourtchenko O."/>
            <person name="Godhe A."/>
            <person name="Clarke A.K."/>
        </authorList>
    </citation>
    <scope>NUCLEOTIDE SEQUENCE [LARGE SCALE GENOMIC DNA]</scope>
    <source>
        <strain evidence="2 3">SMR1</strain>
    </source>
</reference>
<gene>
    <name evidence="2" type="ORF">SULPSESMR1_00245</name>
</gene>
<evidence type="ECO:0000313" key="2">
    <source>
        <dbReference type="EMBL" id="ASM71081.1"/>
    </source>
</evidence>
<dbReference type="OrthoDB" id="581211at2"/>
<feature type="transmembrane region" description="Helical" evidence="1">
    <location>
        <begin position="199"/>
        <end position="216"/>
    </location>
</feature>
<dbReference type="Proteomes" id="UP000199754">
    <property type="component" value="Chromosome"/>
</dbReference>
<protein>
    <recommendedName>
        <fullName evidence="4">Patatin-like phospholipase</fullName>
    </recommendedName>
</protein>